<keyword evidence="2" id="KW-0285">Flavoprotein</keyword>
<accession>A0A261FPW0</accession>
<feature type="region of interest" description="Disordered" evidence="6">
    <location>
        <begin position="32"/>
        <end position="93"/>
    </location>
</feature>
<evidence type="ECO:0000256" key="4">
    <source>
        <dbReference type="ARBA" id="ARBA00022857"/>
    </source>
</evidence>
<proteinExistence type="predicted"/>
<evidence type="ECO:0000256" key="1">
    <source>
        <dbReference type="ARBA" id="ARBA00001917"/>
    </source>
</evidence>
<evidence type="ECO:0000256" key="3">
    <source>
        <dbReference type="ARBA" id="ARBA00022643"/>
    </source>
</evidence>
<feature type="compositionally biased region" description="Basic and acidic residues" evidence="6">
    <location>
        <begin position="67"/>
        <end position="90"/>
    </location>
</feature>
<keyword evidence="3" id="KW-0288">FMN</keyword>
<dbReference type="Pfam" id="PF00724">
    <property type="entry name" value="Oxidored_FMN"/>
    <property type="match status" value="1"/>
</dbReference>
<evidence type="ECO:0000313" key="9">
    <source>
        <dbReference type="Proteomes" id="UP000216871"/>
    </source>
</evidence>
<dbReference type="AlphaFoldDB" id="A0A261FPW0"/>
<keyword evidence="5" id="KW-0560">Oxidoreductase</keyword>
<dbReference type="PANTHER" id="PTHR43303:SF4">
    <property type="entry name" value="NADPH DEHYDROGENASE C23G7.10C-RELATED"/>
    <property type="match status" value="1"/>
</dbReference>
<dbReference type="GO" id="GO:0003959">
    <property type="term" value="F:NADPH dehydrogenase activity"/>
    <property type="evidence" value="ECO:0007669"/>
    <property type="project" value="InterPro"/>
</dbReference>
<evidence type="ECO:0000256" key="5">
    <source>
        <dbReference type="ARBA" id="ARBA00023002"/>
    </source>
</evidence>
<keyword evidence="9" id="KW-1185">Reference proteome</keyword>
<dbReference type="RefSeq" id="WP_169834016.1">
    <property type="nucleotide sequence ID" value="NZ_MWWW01000004.1"/>
</dbReference>
<dbReference type="GO" id="GO:0010181">
    <property type="term" value="F:FMN binding"/>
    <property type="evidence" value="ECO:0007669"/>
    <property type="project" value="InterPro"/>
</dbReference>
<dbReference type="InterPro" id="IPR044152">
    <property type="entry name" value="YqjM-like"/>
</dbReference>
<evidence type="ECO:0000259" key="7">
    <source>
        <dbReference type="Pfam" id="PF00724"/>
    </source>
</evidence>
<sequence>MSDTTHDELTHENFDFRGFDLPDLKAVTLNAANASGKGPKGSGPDGANGDTIGGAGKAGKSKGGNSKKSEKGGKAVAKEKNEKNGVDKKSRPGLFTPMELRGITVRNRIWLPPMCTYSVFARDGRPTPFHYQHYVSRAFGGFGMIIAEATAVAPEGRISPCDTGLWEDGQIDAWRWIVDGIREAGAVPAIQLNHAGRKASTGCFALGYEGQSVPEEAGGWPTVAPSPIAFGGLATPRALSVDEVHGIVGAFAAAAGRAVTAGFQAIQIHAAHGYLISQFLDPLCNERDDEYGGGLTGRSRFLIEVVDAVRGVVPEDMPVLVRVSATDWAAGGWDLDQTIALAKVLKNHGVDLVDVSTGGIVAGVSIPVKPEYQVPFSEQVRLKAEVPVTAVGLITKPKEAAKVLSRGKADAVEIGRAGLRDPFWPLRAANKLGVPVTEAPYAPQYVRGAF</sequence>
<evidence type="ECO:0000313" key="8">
    <source>
        <dbReference type="EMBL" id="OZG61128.1"/>
    </source>
</evidence>
<comment type="caution">
    <text evidence="8">The sequence shown here is derived from an EMBL/GenBank/DDBJ whole genome shotgun (WGS) entry which is preliminary data.</text>
</comment>
<dbReference type="Proteomes" id="UP000216871">
    <property type="component" value="Unassembled WGS sequence"/>
</dbReference>
<organism evidence="8 9">
    <name type="scientific">Bifidobacterium myosotis</name>
    <dbReference type="NCBI Taxonomy" id="1630166"/>
    <lineage>
        <taxon>Bacteria</taxon>
        <taxon>Bacillati</taxon>
        <taxon>Actinomycetota</taxon>
        <taxon>Actinomycetes</taxon>
        <taxon>Bifidobacteriales</taxon>
        <taxon>Bifidobacteriaceae</taxon>
        <taxon>Bifidobacterium</taxon>
    </lineage>
</organism>
<name>A0A261FPW0_9BIFI</name>
<dbReference type="CDD" id="cd02932">
    <property type="entry name" value="OYE_YqiM_FMN"/>
    <property type="match status" value="1"/>
</dbReference>
<dbReference type="InterPro" id="IPR001155">
    <property type="entry name" value="OxRdtase_FMN_N"/>
</dbReference>
<evidence type="ECO:0000256" key="6">
    <source>
        <dbReference type="SAM" id="MobiDB-lite"/>
    </source>
</evidence>
<dbReference type="InterPro" id="IPR013785">
    <property type="entry name" value="Aldolase_TIM"/>
</dbReference>
<feature type="domain" description="NADH:flavin oxidoreductase/NADH oxidase N-terminal" evidence="7">
    <location>
        <begin position="94"/>
        <end position="432"/>
    </location>
</feature>
<keyword evidence="4" id="KW-0521">NADP</keyword>
<feature type="compositionally biased region" description="Gly residues" evidence="6">
    <location>
        <begin position="38"/>
        <end position="57"/>
    </location>
</feature>
<dbReference type="GO" id="GO:0050661">
    <property type="term" value="F:NADP binding"/>
    <property type="evidence" value="ECO:0007669"/>
    <property type="project" value="InterPro"/>
</dbReference>
<dbReference type="EMBL" id="MWWW01000004">
    <property type="protein sequence ID" value="OZG61128.1"/>
    <property type="molecule type" value="Genomic_DNA"/>
</dbReference>
<reference evidence="8 9" key="1">
    <citation type="journal article" date="2017" name="BMC Genomics">
        <title>Comparative genomic and phylogenomic analyses of the Bifidobacteriaceae family.</title>
        <authorList>
            <person name="Lugli G.A."/>
            <person name="Milani C."/>
            <person name="Turroni F."/>
            <person name="Duranti S."/>
            <person name="Mancabelli L."/>
            <person name="Mangifesta M."/>
            <person name="Ferrario C."/>
            <person name="Modesto M."/>
            <person name="Mattarelli P."/>
            <person name="Jiri K."/>
            <person name="van Sinderen D."/>
            <person name="Ventura M."/>
        </authorList>
    </citation>
    <scope>NUCLEOTIDE SEQUENCE [LARGE SCALE GENOMIC DNA]</scope>
    <source>
        <strain evidence="8 9">DSM 100196</strain>
    </source>
</reference>
<dbReference type="PANTHER" id="PTHR43303">
    <property type="entry name" value="NADPH DEHYDROGENASE C23G7.10C-RELATED"/>
    <property type="match status" value="1"/>
</dbReference>
<dbReference type="Gene3D" id="3.20.20.70">
    <property type="entry name" value="Aldolase class I"/>
    <property type="match status" value="1"/>
</dbReference>
<comment type="cofactor">
    <cofactor evidence="1">
        <name>FMN</name>
        <dbReference type="ChEBI" id="CHEBI:58210"/>
    </cofactor>
</comment>
<dbReference type="SUPFAM" id="SSF51395">
    <property type="entry name" value="FMN-linked oxidoreductases"/>
    <property type="match status" value="1"/>
</dbReference>
<evidence type="ECO:0000256" key="2">
    <source>
        <dbReference type="ARBA" id="ARBA00022630"/>
    </source>
</evidence>
<gene>
    <name evidence="8" type="ORF">BMYO_0427</name>
</gene>
<protein>
    <submittedName>
        <fullName evidence="8">Oxidoreductase FAD/FMN-binding protein</fullName>
    </submittedName>
</protein>